<dbReference type="EMBL" id="CP127247">
    <property type="protein sequence ID" value="WIY27339.1"/>
    <property type="molecule type" value="Genomic_DNA"/>
</dbReference>
<sequence length="237" mass="27467">MNIWKRSIWLENSARTFAKHFYKDEWQAALTQRRDKSWPEVVKEAAAQGKEDGHEGMELFAYSVLEVGKLDRQKNEILERATKEILQRLQDGRFRAFGFDHPRTMDTIPVQIPRDAWCDNTKLDSDKLSYQSMTLVDVRIRMAPESVDTEPKKQLRAQPKKTGRPTIKDDVEAAFRALNALGEINVNLSAKAHFDLVRQQLHNTHPQKYPEDGKPGNEGIRPHFTLLFNELKENSKQ</sequence>
<evidence type="ECO:0000313" key="2">
    <source>
        <dbReference type="Proteomes" id="UP001238334"/>
    </source>
</evidence>
<reference evidence="1 2" key="1">
    <citation type="submission" date="2023-06" db="EMBL/GenBank/DDBJ databases">
        <title>Parasedimentitalea psychrophila sp. nov., a psychrophilic bacterium isolated from deep-sea sediment.</title>
        <authorList>
            <person name="Li A."/>
        </authorList>
    </citation>
    <scope>NUCLEOTIDE SEQUENCE [LARGE SCALE GENOMIC DNA]</scope>
    <source>
        <strain evidence="1 2">QS115</strain>
    </source>
</reference>
<accession>A0A9Y2L3I7</accession>
<proteinExistence type="predicted"/>
<name>A0A9Y2L3I7_9RHOB</name>
<organism evidence="1 2">
    <name type="scientific">Parasedimentitalea psychrophila</name>
    <dbReference type="NCBI Taxonomy" id="2997337"/>
    <lineage>
        <taxon>Bacteria</taxon>
        <taxon>Pseudomonadati</taxon>
        <taxon>Pseudomonadota</taxon>
        <taxon>Alphaproteobacteria</taxon>
        <taxon>Rhodobacterales</taxon>
        <taxon>Paracoccaceae</taxon>
        <taxon>Parasedimentitalea</taxon>
    </lineage>
</organism>
<gene>
    <name evidence="1" type="ORF">QPJ95_10720</name>
</gene>
<dbReference type="AlphaFoldDB" id="A0A9Y2L3I7"/>
<keyword evidence="2" id="KW-1185">Reference proteome</keyword>
<dbReference type="KEGG" id="ppso:QPJ95_10720"/>
<protein>
    <submittedName>
        <fullName evidence="1">Uncharacterized protein</fullName>
    </submittedName>
</protein>
<evidence type="ECO:0000313" key="1">
    <source>
        <dbReference type="EMBL" id="WIY27339.1"/>
    </source>
</evidence>
<dbReference type="RefSeq" id="WP_270921286.1">
    <property type="nucleotide sequence ID" value="NZ_CP127247.1"/>
</dbReference>
<dbReference type="Proteomes" id="UP001238334">
    <property type="component" value="Chromosome"/>
</dbReference>